<accession>A0ABP9K7Q5</accession>
<feature type="active site" description="Proton acceptor" evidence="5">
    <location>
        <position position="205"/>
    </location>
</feature>
<evidence type="ECO:0000256" key="1">
    <source>
        <dbReference type="ARBA" id="ARBA00008676"/>
    </source>
</evidence>
<comment type="pathway">
    <text evidence="5">Cofactor biosynthesis; (R)-pantothenate biosynthesis; (R)-pantoate from 3-methyl-2-oxobutanoate: step 1/2.</text>
</comment>
<dbReference type="InterPro" id="IPR040442">
    <property type="entry name" value="Pyrv_kinase-like_dom_sf"/>
</dbReference>
<feature type="binding site" evidence="5">
    <location>
        <position position="67"/>
    </location>
    <ligand>
        <name>Mg(2+)</name>
        <dbReference type="ChEBI" id="CHEBI:18420"/>
    </ligand>
</feature>
<evidence type="ECO:0000256" key="2">
    <source>
        <dbReference type="ARBA" id="ARBA00011424"/>
    </source>
</evidence>
<dbReference type="PIRSF" id="PIRSF000388">
    <property type="entry name" value="Pantoate_hydroxy_MeTrfase"/>
    <property type="match status" value="1"/>
</dbReference>
<feature type="binding site" evidence="5">
    <location>
        <position position="106"/>
    </location>
    <ligand>
        <name>Mg(2+)</name>
        <dbReference type="ChEBI" id="CHEBI:18420"/>
    </ligand>
</feature>
<evidence type="ECO:0000256" key="5">
    <source>
        <dbReference type="HAMAP-Rule" id="MF_00156"/>
    </source>
</evidence>
<keyword evidence="4 5" id="KW-0808">Transferase</keyword>
<feature type="binding site" evidence="5">
    <location>
        <begin position="67"/>
        <end position="68"/>
    </location>
    <ligand>
        <name>3-methyl-2-oxobutanoate</name>
        <dbReference type="ChEBI" id="CHEBI:11851"/>
    </ligand>
</feature>
<dbReference type="EMBL" id="BAABHV010000009">
    <property type="protein sequence ID" value="GAA5050749.1"/>
    <property type="molecule type" value="Genomic_DNA"/>
</dbReference>
<feature type="region of interest" description="Disordered" evidence="6">
    <location>
        <begin position="1"/>
        <end position="20"/>
    </location>
</feature>
<keyword evidence="3 5" id="KW-0566">Pantothenate biosynthesis</keyword>
<organism evidence="7 8">
    <name type="scientific">Erythrobacter westpacificensis</name>
    <dbReference type="NCBI Taxonomy" id="1055231"/>
    <lineage>
        <taxon>Bacteria</taxon>
        <taxon>Pseudomonadati</taxon>
        <taxon>Pseudomonadota</taxon>
        <taxon>Alphaproteobacteria</taxon>
        <taxon>Sphingomonadales</taxon>
        <taxon>Erythrobacteraceae</taxon>
        <taxon>Erythrobacter/Porphyrobacter group</taxon>
        <taxon>Erythrobacter</taxon>
    </lineage>
</organism>
<keyword evidence="5" id="KW-0460">Magnesium</keyword>
<comment type="catalytic activity">
    <reaction evidence="5">
        <text>(6R)-5,10-methylene-5,6,7,8-tetrahydrofolate + 3-methyl-2-oxobutanoate + H2O = 2-dehydropantoate + (6S)-5,6,7,8-tetrahydrofolate</text>
        <dbReference type="Rhea" id="RHEA:11824"/>
        <dbReference type="ChEBI" id="CHEBI:11561"/>
        <dbReference type="ChEBI" id="CHEBI:11851"/>
        <dbReference type="ChEBI" id="CHEBI:15377"/>
        <dbReference type="ChEBI" id="CHEBI:15636"/>
        <dbReference type="ChEBI" id="CHEBI:57453"/>
        <dbReference type="EC" id="2.1.2.11"/>
    </reaction>
</comment>
<dbReference type="PANTHER" id="PTHR20881">
    <property type="entry name" value="3-METHYL-2-OXOBUTANOATE HYDROXYMETHYLTRANSFERASE"/>
    <property type="match status" value="1"/>
</dbReference>
<dbReference type="InterPro" id="IPR015813">
    <property type="entry name" value="Pyrv/PenolPyrv_kinase-like_dom"/>
</dbReference>
<dbReference type="PANTHER" id="PTHR20881:SF0">
    <property type="entry name" value="3-METHYL-2-OXOBUTANOATE HYDROXYMETHYLTRANSFERASE"/>
    <property type="match status" value="1"/>
</dbReference>
<keyword evidence="5" id="KW-0479">Metal-binding</keyword>
<comment type="similarity">
    <text evidence="1 5">Belongs to the PanB family.</text>
</comment>
<protein>
    <recommendedName>
        <fullName evidence="5">3-methyl-2-oxobutanoate hydroxymethyltransferase</fullName>
        <ecNumber evidence="5">2.1.2.11</ecNumber>
    </recommendedName>
    <alternativeName>
        <fullName evidence="5">Ketopantoate hydroxymethyltransferase</fullName>
        <shortName evidence="5">KPHMT</shortName>
    </alternativeName>
</protein>
<feature type="compositionally biased region" description="Polar residues" evidence="6">
    <location>
        <begin position="1"/>
        <end position="16"/>
    </location>
</feature>
<proteinExistence type="inferred from homology"/>
<keyword evidence="8" id="KW-1185">Reference proteome</keyword>
<feature type="binding site" evidence="5">
    <location>
        <position position="106"/>
    </location>
    <ligand>
        <name>3-methyl-2-oxobutanoate</name>
        <dbReference type="ChEBI" id="CHEBI:11851"/>
    </ligand>
</feature>
<dbReference type="NCBIfam" id="TIGR00222">
    <property type="entry name" value="panB"/>
    <property type="match status" value="1"/>
</dbReference>
<evidence type="ECO:0000313" key="7">
    <source>
        <dbReference type="EMBL" id="GAA5050749.1"/>
    </source>
</evidence>
<reference evidence="8" key="1">
    <citation type="journal article" date="2019" name="Int. J. Syst. Evol. Microbiol.">
        <title>The Global Catalogue of Microorganisms (GCM) 10K type strain sequencing project: providing services to taxonomists for standard genome sequencing and annotation.</title>
        <authorList>
            <consortium name="The Broad Institute Genomics Platform"/>
            <consortium name="The Broad Institute Genome Sequencing Center for Infectious Disease"/>
            <person name="Wu L."/>
            <person name="Ma J."/>
        </authorList>
    </citation>
    <scope>NUCLEOTIDE SEQUENCE [LARGE SCALE GENOMIC DNA]</scope>
    <source>
        <strain evidence="8">JCM 18014</strain>
    </source>
</reference>
<feature type="binding site" evidence="5">
    <location>
        <position position="136"/>
    </location>
    <ligand>
        <name>3-methyl-2-oxobutanoate</name>
        <dbReference type="ChEBI" id="CHEBI:11851"/>
    </ligand>
</feature>
<comment type="subunit">
    <text evidence="2 5">Homodecamer; pentamer of dimers.</text>
</comment>
<name>A0ABP9K7Q5_9SPHN</name>
<dbReference type="HAMAP" id="MF_00156">
    <property type="entry name" value="PanB"/>
    <property type="match status" value="1"/>
</dbReference>
<dbReference type="SUPFAM" id="SSF51621">
    <property type="entry name" value="Phosphoenolpyruvate/pyruvate domain"/>
    <property type="match status" value="1"/>
</dbReference>
<dbReference type="EC" id="2.1.2.11" evidence="5"/>
<comment type="cofactor">
    <cofactor evidence="5">
        <name>Mg(2+)</name>
        <dbReference type="ChEBI" id="CHEBI:18420"/>
    </cofactor>
    <text evidence="5">Binds 1 Mg(2+) ion per subunit.</text>
</comment>
<dbReference type="InterPro" id="IPR003700">
    <property type="entry name" value="Pantoate_hydroxy_MeTrfase"/>
</dbReference>
<evidence type="ECO:0000313" key="8">
    <source>
        <dbReference type="Proteomes" id="UP001500518"/>
    </source>
</evidence>
<evidence type="ECO:0000256" key="4">
    <source>
        <dbReference type="ARBA" id="ARBA00022679"/>
    </source>
</evidence>
<gene>
    <name evidence="5 7" type="primary">panB</name>
    <name evidence="7" type="ORF">GCM10023208_09970</name>
</gene>
<dbReference type="Proteomes" id="UP001500518">
    <property type="component" value="Unassembled WGS sequence"/>
</dbReference>
<dbReference type="NCBIfam" id="NF001452">
    <property type="entry name" value="PRK00311.1"/>
    <property type="match status" value="1"/>
</dbReference>
<dbReference type="Pfam" id="PF02548">
    <property type="entry name" value="Pantoate_transf"/>
    <property type="match status" value="1"/>
</dbReference>
<keyword evidence="5" id="KW-0963">Cytoplasm</keyword>
<evidence type="ECO:0000256" key="3">
    <source>
        <dbReference type="ARBA" id="ARBA00022655"/>
    </source>
</evidence>
<dbReference type="CDD" id="cd06557">
    <property type="entry name" value="KPHMT-like"/>
    <property type="match status" value="1"/>
</dbReference>
<comment type="caution">
    <text evidence="7">The sequence shown here is derived from an EMBL/GenBank/DDBJ whole genome shotgun (WGS) entry which is preliminary data.</text>
</comment>
<feature type="binding site" evidence="5">
    <location>
        <position position="138"/>
    </location>
    <ligand>
        <name>Mg(2+)</name>
        <dbReference type="ChEBI" id="CHEBI:18420"/>
    </ligand>
</feature>
<evidence type="ECO:0000256" key="6">
    <source>
        <dbReference type="SAM" id="MobiDB-lite"/>
    </source>
</evidence>
<dbReference type="RefSeq" id="WP_346032022.1">
    <property type="nucleotide sequence ID" value="NZ_BAABHV010000009.1"/>
</dbReference>
<comment type="subcellular location">
    <subcellularLocation>
        <location evidence="5">Cytoplasm</location>
    </subcellularLocation>
</comment>
<comment type="function">
    <text evidence="5">Catalyzes the reversible reaction in which hydroxymethyl group from 5,10-methylenetetrahydrofolate is transferred onto alpha-ketoisovalerate to form ketopantoate.</text>
</comment>
<dbReference type="Gene3D" id="3.20.20.60">
    <property type="entry name" value="Phosphoenolpyruvate-binding domains"/>
    <property type="match status" value="1"/>
</dbReference>
<sequence length="289" mass="30754">MSTTFQLDTSTSRANPTPQPMRRLTVPKIRERKVDGVTTEPLVMLTAYTARQAQLLDPHCDLLLVGDSLGQVIYGLPSTIPVTMEMMANHAAAVVRGSYHSVVVVDMPFGSYEASPEDAFDSAARLLKESGAAAVKLEGGEAMAETVEFLVNRGIPVMGHVGLTPQAVNVLGGYAARGRSDAEADKIVGDAKALEAAGAFAIVVEGVVEPIAIAVTEAVSCPTIGIGASARCDGQVLVVDDMLGMFERVPRFVKKYENLAETISETAARYASEVRDRSFPGPDQLYQPK</sequence>